<feature type="repeat" description="PPR" evidence="3">
    <location>
        <begin position="518"/>
        <end position="552"/>
    </location>
</feature>
<dbReference type="AlphaFoldDB" id="A0A2P5D402"/>
<comment type="similarity">
    <text evidence="1">Belongs to the PPR family. P subfamily.</text>
</comment>
<dbReference type="Pfam" id="PF12854">
    <property type="entry name" value="PPR_1"/>
    <property type="match status" value="4"/>
</dbReference>
<name>A0A2P5D402_PARAD</name>
<feature type="repeat" description="PPR" evidence="3">
    <location>
        <begin position="694"/>
        <end position="728"/>
    </location>
</feature>
<dbReference type="Proteomes" id="UP000237105">
    <property type="component" value="Unassembled WGS sequence"/>
</dbReference>
<dbReference type="OrthoDB" id="185373at2759"/>
<feature type="repeat" description="PPR" evidence="3">
    <location>
        <begin position="334"/>
        <end position="364"/>
    </location>
</feature>
<feature type="repeat" description="PPR" evidence="3">
    <location>
        <begin position="377"/>
        <end position="411"/>
    </location>
</feature>
<organism evidence="4 5">
    <name type="scientific">Parasponia andersonii</name>
    <name type="common">Sponia andersonii</name>
    <dbReference type="NCBI Taxonomy" id="3476"/>
    <lineage>
        <taxon>Eukaryota</taxon>
        <taxon>Viridiplantae</taxon>
        <taxon>Streptophyta</taxon>
        <taxon>Embryophyta</taxon>
        <taxon>Tracheophyta</taxon>
        <taxon>Spermatophyta</taxon>
        <taxon>Magnoliopsida</taxon>
        <taxon>eudicotyledons</taxon>
        <taxon>Gunneridae</taxon>
        <taxon>Pentapetalae</taxon>
        <taxon>rosids</taxon>
        <taxon>fabids</taxon>
        <taxon>Rosales</taxon>
        <taxon>Cannabaceae</taxon>
        <taxon>Parasponia</taxon>
    </lineage>
</organism>
<evidence type="ECO:0000313" key="4">
    <source>
        <dbReference type="EMBL" id="PON68029.1"/>
    </source>
</evidence>
<evidence type="ECO:0000256" key="3">
    <source>
        <dbReference type="PROSITE-ProRule" id="PRU00708"/>
    </source>
</evidence>
<feature type="repeat" description="PPR" evidence="3">
    <location>
        <begin position="413"/>
        <end position="447"/>
    </location>
</feature>
<feature type="repeat" description="PPR" evidence="3">
    <location>
        <begin position="448"/>
        <end position="482"/>
    </location>
</feature>
<dbReference type="Pfam" id="PF01535">
    <property type="entry name" value="PPR"/>
    <property type="match status" value="3"/>
</dbReference>
<feature type="repeat" description="PPR" evidence="3">
    <location>
        <begin position="553"/>
        <end position="587"/>
    </location>
</feature>
<dbReference type="NCBIfam" id="TIGR00756">
    <property type="entry name" value="PPR"/>
    <property type="match status" value="13"/>
</dbReference>
<feature type="repeat" description="PPR" evidence="3">
    <location>
        <begin position="299"/>
        <end position="333"/>
    </location>
</feature>
<dbReference type="SUPFAM" id="SSF48452">
    <property type="entry name" value="TPR-like"/>
    <property type="match status" value="1"/>
</dbReference>
<comment type="caution">
    <text evidence="4">The sequence shown here is derived from an EMBL/GenBank/DDBJ whole genome shotgun (WGS) entry which is preliminary data.</text>
</comment>
<dbReference type="Gene3D" id="1.25.40.10">
    <property type="entry name" value="Tetratricopeptide repeat domain"/>
    <property type="match status" value="5"/>
</dbReference>
<proteinExistence type="inferred from homology"/>
<protein>
    <submittedName>
        <fullName evidence="4">Tetratricopeptide-like helical domain containing protein</fullName>
    </submittedName>
</protein>
<feature type="repeat" description="PPR" evidence="3">
    <location>
        <begin position="588"/>
        <end position="622"/>
    </location>
</feature>
<keyword evidence="5" id="KW-1185">Reference proteome</keyword>
<feature type="repeat" description="PPR" evidence="3">
    <location>
        <begin position="659"/>
        <end position="693"/>
    </location>
</feature>
<dbReference type="PANTHER" id="PTHR47939:SF13">
    <property type="entry name" value="OS03G0201400 PROTEIN"/>
    <property type="match status" value="1"/>
</dbReference>
<evidence type="ECO:0000256" key="1">
    <source>
        <dbReference type="ARBA" id="ARBA00007626"/>
    </source>
</evidence>
<dbReference type="PROSITE" id="PS51375">
    <property type="entry name" value="PPR"/>
    <property type="match status" value="13"/>
</dbReference>
<reference evidence="5" key="1">
    <citation type="submission" date="2016-06" db="EMBL/GenBank/DDBJ databases">
        <title>Parallel loss of symbiosis genes in relatives of nitrogen-fixing non-legume Parasponia.</title>
        <authorList>
            <person name="Van Velzen R."/>
            <person name="Holmer R."/>
            <person name="Bu F."/>
            <person name="Rutten L."/>
            <person name="Van Zeijl A."/>
            <person name="Liu W."/>
            <person name="Santuari L."/>
            <person name="Cao Q."/>
            <person name="Sharma T."/>
            <person name="Shen D."/>
            <person name="Roswanjaya Y."/>
            <person name="Wardhani T."/>
            <person name="Kalhor M.S."/>
            <person name="Jansen J."/>
            <person name="Van den Hoogen J."/>
            <person name="Gungor B."/>
            <person name="Hartog M."/>
            <person name="Hontelez J."/>
            <person name="Verver J."/>
            <person name="Yang W.-C."/>
            <person name="Schijlen E."/>
            <person name="Repin R."/>
            <person name="Schilthuizen M."/>
            <person name="Schranz E."/>
            <person name="Heidstra R."/>
            <person name="Miyata K."/>
            <person name="Fedorova E."/>
            <person name="Kohlen W."/>
            <person name="Bisseling T."/>
            <person name="Smit S."/>
            <person name="Geurts R."/>
        </authorList>
    </citation>
    <scope>NUCLEOTIDE SEQUENCE [LARGE SCALE GENOMIC DNA]</scope>
    <source>
        <strain evidence="5">cv. WU1-14</strain>
    </source>
</reference>
<feature type="repeat" description="PPR" evidence="3">
    <location>
        <begin position="483"/>
        <end position="517"/>
    </location>
</feature>
<dbReference type="PANTHER" id="PTHR47939">
    <property type="entry name" value="MEMBRANE-ASSOCIATED SALT-INDUCIBLE PROTEIN-LIKE"/>
    <property type="match status" value="1"/>
</dbReference>
<feature type="repeat" description="PPR" evidence="3">
    <location>
        <begin position="186"/>
        <end position="220"/>
    </location>
</feature>
<dbReference type="InterPro" id="IPR002885">
    <property type="entry name" value="PPR_rpt"/>
</dbReference>
<gene>
    <name evidence="4" type="ORF">PanWU01x14_098330</name>
</gene>
<accession>A0A2P5D402</accession>
<dbReference type="Pfam" id="PF13041">
    <property type="entry name" value="PPR_2"/>
    <property type="match status" value="3"/>
</dbReference>
<dbReference type="InterPro" id="IPR050667">
    <property type="entry name" value="PPR-containing_protein"/>
</dbReference>
<sequence length="767" mass="86355">MGIVSLFASKQSNRLFHLLQPRSSNPYSLSILRHLSLEPNSHQDHETSINQVIELLQAPENDWDLDQLRRILYSDSETASSKRFFHIARRLGSSAKALKFLDYVRENSECPEDSPLLSYVFQAVLEVASREPSWGKRVFDLYTASRERNVPLTFNAATLLFGCLGRAGMREELLLVSKELDPDSKNTHVCNRLIDVLFNLGNVDEALHVLDEMLEPNAKFPPNDVTGEIVFSRILRRDRPGRRFKDEEIVGLLSKFGDHGVFPDTLRLTQLITNFCRDGKIDHAWDVLNDAMKSGGSVLVASCNALLTGLGRSSDFKRMNELMAKMKERDIKPDVVTFSILINRLCKSRRVDDALEVFEKMRGGVGAERGKYSVEPDVVTYNTLIDGLCKVGRQEEGLKLMEQMRSQKCSAPNAVTYNCLIDGFNKVGEIDKAMELFDQMKEEKVSPSVITLNTLVDGLCRHGRISSAVKLFDEMQRVGIKGNAVTYSTLITAFCNVNNINKAMELFERMLSSGSSTDAIIYYSLISGLSQAGRMDDASMVVSKLKEAGFGMDIISYNVLISRFCKKNKLDKAYEMLKEMEEAEIKPDTATYNILISHLSKTGSLGTAHRVLRKMLSEGLVPTVVTYGTLIHGYCLTDNIKEAMKLFRKMTFVSKVPPNTVIYNILIDALCKGNEVQKALSLMDDMKAQGVKPNTTTYNALFKGLREKNLLEKAFKFMDRMVEQACHPDYITMEILTEWLSAAGKIDKLRKFIQGYEVSVPEKGKRL</sequence>
<evidence type="ECO:0000256" key="2">
    <source>
        <dbReference type="ARBA" id="ARBA00022737"/>
    </source>
</evidence>
<feature type="repeat" description="PPR" evidence="3">
    <location>
        <begin position="623"/>
        <end position="657"/>
    </location>
</feature>
<evidence type="ECO:0000313" key="5">
    <source>
        <dbReference type="Proteomes" id="UP000237105"/>
    </source>
</evidence>
<dbReference type="EMBL" id="JXTB01000066">
    <property type="protein sequence ID" value="PON68029.1"/>
    <property type="molecule type" value="Genomic_DNA"/>
</dbReference>
<keyword evidence="2" id="KW-0677">Repeat</keyword>
<dbReference type="InterPro" id="IPR011990">
    <property type="entry name" value="TPR-like_helical_dom_sf"/>
</dbReference>
<dbReference type="SUPFAM" id="SSF81901">
    <property type="entry name" value="HCP-like"/>
    <property type="match status" value="1"/>
</dbReference>